<dbReference type="EMBL" id="CP001737">
    <property type="protein sequence ID" value="ACV77925.1"/>
    <property type="molecule type" value="Genomic_DNA"/>
</dbReference>
<dbReference type="InterPro" id="IPR013785">
    <property type="entry name" value="Aldolase_TIM"/>
</dbReference>
<evidence type="ECO:0000256" key="6">
    <source>
        <dbReference type="ARBA" id="ARBA00023239"/>
    </source>
</evidence>
<reference evidence="8 9" key="2">
    <citation type="journal article" date="2010" name="Stand. Genomic Sci.">
        <title>Complete genome sequence of Nakamurella multipartita type strain (Y-104).</title>
        <authorList>
            <person name="Tice H."/>
            <person name="Mayilraj S."/>
            <person name="Sims D."/>
            <person name="Lapidus A."/>
            <person name="Nolan M."/>
            <person name="Lucas S."/>
            <person name="Glavina Del Rio T."/>
            <person name="Copeland A."/>
            <person name="Cheng J.F."/>
            <person name="Meincke L."/>
            <person name="Bruce D."/>
            <person name="Goodwin L."/>
            <person name="Pitluck S."/>
            <person name="Ivanova N."/>
            <person name="Mavromatis K."/>
            <person name="Ovchinnikova G."/>
            <person name="Pati A."/>
            <person name="Chen A."/>
            <person name="Palaniappan K."/>
            <person name="Land M."/>
            <person name="Hauser L."/>
            <person name="Chang Y.J."/>
            <person name="Jeffries C.D."/>
            <person name="Detter J.C."/>
            <person name="Brettin T."/>
            <person name="Rohde M."/>
            <person name="Goker M."/>
            <person name="Bristow J."/>
            <person name="Eisen J.A."/>
            <person name="Markowitz V."/>
            <person name="Hugenholtz P."/>
            <person name="Kyrpides N.C."/>
            <person name="Klenk H.P."/>
            <person name="Chen F."/>
        </authorList>
    </citation>
    <scope>NUCLEOTIDE SEQUENCE [LARGE SCALE GENOMIC DNA]</scope>
    <source>
        <strain evidence="9">ATCC 700099 / DSM 44233 / CIP 104796 / JCM 9543 / NBRC 105858 / Y-104</strain>
    </source>
</reference>
<evidence type="ECO:0000256" key="1">
    <source>
        <dbReference type="ARBA" id="ARBA00000654"/>
    </source>
</evidence>
<dbReference type="PROSITE" id="PS00159">
    <property type="entry name" value="ALDOLASE_KDPG_KHG_1"/>
    <property type="match status" value="1"/>
</dbReference>
<dbReference type="PANTHER" id="PTHR30246:SF1">
    <property type="entry name" value="2-DEHYDRO-3-DEOXY-6-PHOSPHOGALACTONATE ALDOLASE-RELATED"/>
    <property type="match status" value="1"/>
</dbReference>
<protein>
    <recommendedName>
        <fullName evidence="5">2-dehydro-3-deoxy-phosphogluconate aldolase</fullName>
        <ecNumber evidence="5">4.1.2.14</ecNumber>
    </recommendedName>
</protein>
<evidence type="ECO:0000256" key="5">
    <source>
        <dbReference type="ARBA" id="ARBA00013063"/>
    </source>
</evidence>
<dbReference type="eggNOG" id="COG0800">
    <property type="taxonomic scope" value="Bacteria"/>
</dbReference>
<dbReference type="EC" id="4.1.2.14" evidence="5"/>
<dbReference type="SUPFAM" id="SSF51569">
    <property type="entry name" value="Aldolase"/>
    <property type="match status" value="1"/>
</dbReference>
<keyword evidence="9" id="KW-1185">Reference proteome</keyword>
<dbReference type="KEGG" id="nml:Namu_1527"/>
<dbReference type="InParanoid" id="C8XF39"/>
<evidence type="ECO:0000256" key="2">
    <source>
        <dbReference type="ARBA" id="ARBA00004736"/>
    </source>
</evidence>
<dbReference type="GO" id="GO:0008675">
    <property type="term" value="F:2-dehydro-3-deoxy-phosphogluconate aldolase activity"/>
    <property type="evidence" value="ECO:0007669"/>
    <property type="project" value="UniProtKB-EC"/>
</dbReference>
<evidence type="ECO:0000256" key="4">
    <source>
        <dbReference type="ARBA" id="ARBA00011233"/>
    </source>
</evidence>
<dbReference type="PANTHER" id="PTHR30246">
    <property type="entry name" value="2-KETO-3-DEOXY-6-PHOSPHOGLUCONATE ALDOLASE"/>
    <property type="match status" value="1"/>
</dbReference>
<dbReference type="CDD" id="cd00452">
    <property type="entry name" value="KDPG_aldolase"/>
    <property type="match status" value="1"/>
</dbReference>
<accession>C8XF39</accession>
<sequence length="229" mass="23520">MNHQDIENRLRETGVVPVVTIRNATDAPALGAALAAGGLPIAEITFRTDAAAEAIAQLRRYTPEVLVGAGTVLDVPTLQAAQRAGAVFAVAPGLNPEVVDAGRELGLPVIPGVSSPTDIEAALARDITLVKFFPAEAAGGLAFLKAVSAPYAGVSFMPTGGITPANLSDYLAQPFVAACGGSWIATEKAIAEQRFDDIAAAARTARALAAPFRSTHPTVTRAPLETRSA</sequence>
<dbReference type="Proteomes" id="UP000002218">
    <property type="component" value="Chromosome"/>
</dbReference>
<comment type="similarity">
    <text evidence="3">Belongs to the KHG/KDPG aldolase family.</text>
</comment>
<evidence type="ECO:0000256" key="3">
    <source>
        <dbReference type="ARBA" id="ARBA00006906"/>
    </source>
</evidence>
<evidence type="ECO:0000313" key="8">
    <source>
        <dbReference type="EMBL" id="ACV77925.1"/>
    </source>
</evidence>
<organism evidence="8 9">
    <name type="scientific">Nakamurella multipartita (strain ATCC 700099 / DSM 44233 / CIP 104796 / JCM 9543 / NBRC 105858 / Y-104)</name>
    <name type="common">Microsphaera multipartita</name>
    <dbReference type="NCBI Taxonomy" id="479431"/>
    <lineage>
        <taxon>Bacteria</taxon>
        <taxon>Bacillati</taxon>
        <taxon>Actinomycetota</taxon>
        <taxon>Actinomycetes</taxon>
        <taxon>Nakamurellales</taxon>
        <taxon>Nakamurellaceae</taxon>
        <taxon>Nakamurella</taxon>
    </lineage>
</organism>
<dbReference type="OrthoDB" id="9805177at2"/>
<dbReference type="NCBIfam" id="TIGR01182">
    <property type="entry name" value="eda"/>
    <property type="match status" value="1"/>
</dbReference>
<reference evidence="9" key="1">
    <citation type="submission" date="2009-09" db="EMBL/GenBank/DDBJ databases">
        <title>The complete genome of Nakamurella multipartita DSM 44233.</title>
        <authorList>
            <consortium name="US DOE Joint Genome Institute (JGI-PGF)"/>
            <person name="Lucas S."/>
            <person name="Copeland A."/>
            <person name="Lapidus A."/>
            <person name="Glavina del Rio T."/>
            <person name="Dalin E."/>
            <person name="Tice H."/>
            <person name="Bruce D."/>
            <person name="Goodwin L."/>
            <person name="Pitluck S."/>
            <person name="Kyrpides N."/>
            <person name="Mavromatis K."/>
            <person name="Ivanova N."/>
            <person name="Ovchinnikova G."/>
            <person name="Sims D."/>
            <person name="Meincke L."/>
            <person name="Brettin T."/>
            <person name="Detter J.C."/>
            <person name="Han C."/>
            <person name="Larimer F."/>
            <person name="Land M."/>
            <person name="Hauser L."/>
            <person name="Markowitz V."/>
            <person name="Cheng J.-F."/>
            <person name="Hugenholtz P."/>
            <person name="Woyke T."/>
            <person name="Wu D."/>
            <person name="Klenk H.-P."/>
            <person name="Eisen J.A."/>
        </authorList>
    </citation>
    <scope>NUCLEOTIDE SEQUENCE [LARGE SCALE GENOMIC DNA]</scope>
    <source>
        <strain evidence="9">ATCC 700099 / DSM 44233 / CIP 104796 / JCM 9543 / NBRC 105858 / Y-104</strain>
    </source>
</reference>
<dbReference type="InterPro" id="IPR031337">
    <property type="entry name" value="KDPG/KHG_AS_1"/>
</dbReference>
<dbReference type="Gene3D" id="3.20.20.70">
    <property type="entry name" value="Aldolase class I"/>
    <property type="match status" value="1"/>
</dbReference>
<gene>
    <name evidence="8" type="ordered locus">Namu_1527</name>
</gene>
<evidence type="ECO:0000313" key="9">
    <source>
        <dbReference type="Proteomes" id="UP000002218"/>
    </source>
</evidence>
<dbReference type="STRING" id="479431.Namu_1527"/>
<dbReference type="AlphaFoldDB" id="C8XF39"/>
<dbReference type="NCBIfam" id="NF004325">
    <property type="entry name" value="PRK05718.1"/>
    <property type="match status" value="1"/>
</dbReference>
<dbReference type="InterPro" id="IPR000887">
    <property type="entry name" value="Aldlse_KDPG_KHG"/>
</dbReference>
<dbReference type="RefSeq" id="WP_015746831.1">
    <property type="nucleotide sequence ID" value="NC_013235.1"/>
</dbReference>
<keyword evidence="6 8" id="KW-0456">Lyase</keyword>
<evidence type="ECO:0000256" key="7">
    <source>
        <dbReference type="ARBA" id="ARBA00023277"/>
    </source>
</evidence>
<comment type="subunit">
    <text evidence="4">Homotrimer.</text>
</comment>
<name>C8XF39_NAKMY</name>
<comment type="pathway">
    <text evidence="2">Carbohydrate acid metabolism; 2-dehydro-3-deoxy-D-gluconate degradation; D-glyceraldehyde 3-phosphate and pyruvate from 2-dehydro-3-deoxy-D-gluconate: step 2/2.</text>
</comment>
<dbReference type="Pfam" id="PF01081">
    <property type="entry name" value="Aldolase"/>
    <property type="match status" value="1"/>
</dbReference>
<keyword evidence="7" id="KW-0119">Carbohydrate metabolism</keyword>
<proteinExistence type="inferred from homology"/>
<comment type="catalytic activity">
    <reaction evidence="1">
        <text>2-dehydro-3-deoxy-6-phospho-D-gluconate = D-glyceraldehyde 3-phosphate + pyruvate</text>
        <dbReference type="Rhea" id="RHEA:17089"/>
        <dbReference type="ChEBI" id="CHEBI:15361"/>
        <dbReference type="ChEBI" id="CHEBI:57569"/>
        <dbReference type="ChEBI" id="CHEBI:59776"/>
        <dbReference type="EC" id="4.1.2.14"/>
    </reaction>
</comment>
<dbReference type="HOGENOM" id="CLU_077795_1_1_11"/>